<dbReference type="InterPro" id="IPR036388">
    <property type="entry name" value="WH-like_DNA-bd_sf"/>
</dbReference>
<dbReference type="RefSeq" id="WP_107186119.1">
    <property type="nucleotide sequence ID" value="NZ_JAWQGC010000001.1"/>
</dbReference>
<dbReference type="Gene3D" id="1.10.10.10">
    <property type="entry name" value="Winged helix-like DNA-binding domain superfamily/Winged helix DNA-binding domain"/>
    <property type="match status" value="1"/>
</dbReference>
<dbReference type="SUPFAM" id="SSF46785">
    <property type="entry name" value="Winged helix' DNA-binding domain"/>
    <property type="match status" value="1"/>
</dbReference>
<keyword evidence="4" id="KW-0804">Transcription</keyword>
<evidence type="ECO:0000256" key="1">
    <source>
        <dbReference type="ARBA" id="ARBA00009437"/>
    </source>
</evidence>
<keyword evidence="3" id="KW-0238">DNA-binding</keyword>
<dbReference type="Proteomes" id="UP000240530">
    <property type="component" value="Unassembled WGS sequence"/>
</dbReference>
<feature type="domain" description="HTH lysR-type" evidence="5">
    <location>
        <begin position="5"/>
        <end position="62"/>
    </location>
</feature>
<comment type="caution">
    <text evidence="6">The sequence shown here is derived from an EMBL/GenBank/DDBJ whole genome shotgun (WGS) entry which is preliminary data.</text>
</comment>
<evidence type="ECO:0000256" key="4">
    <source>
        <dbReference type="ARBA" id="ARBA00023163"/>
    </source>
</evidence>
<dbReference type="EMBL" id="PYNS01000033">
    <property type="protein sequence ID" value="PSV07551.1"/>
    <property type="molecule type" value="Genomic_DNA"/>
</dbReference>
<gene>
    <name evidence="6" type="ORF">C0W93_19705</name>
</gene>
<dbReference type="InterPro" id="IPR036390">
    <property type="entry name" value="WH_DNA-bd_sf"/>
</dbReference>
<comment type="similarity">
    <text evidence="1">Belongs to the LysR transcriptional regulatory family.</text>
</comment>
<reference evidence="6 7" key="1">
    <citation type="submission" date="2018-03" db="EMBL/GenBank/DDBJ databases">
        <title>Whole genome sequencing of Histamine producing bacteria.</title>
        <authorList>
            <person name="Butler K."/>
        </authorList>
    </citation>
    <scope>NUCLEOTIDE SEQUENCE [LARGE SCALE GENOMIC DNA]</scope>
    <source>
        <strain evidence="6 7">Res.4.1</strain>
    </source>
</reference>
<dbReference type="PANTHER" id="PTHR30537:SF5">
    <property type="entry name" value="HTH-TYPE TRANSCRIPTIONAL ACTIVATOR TTDR-RELATED"/>
    <property type="match status" value="1"/>
</dbReference>
<organism evidence="6 7">
    <name type="scientific">Photobacterium leiognathi subsp. mandapamensis</name>
    <name type="common">Photobacterium mandapamensis</name>
    <dbReference type="NCBI Taxonomy" id="48408"/>
    <lineage>
        <taxon>Bacteria</taxon>
        <taxon>Pseudomonadati</taxon>
        <taxon>Pseudomonadota</taxon>
        <taxon>Gammaproteobacteria</taxon>
        <taxon>Vibrionales</taxon>
        <taxon>Vibrionaceae</taxon>
        <taxon>Photobacterium</taxon>
    </lineage>
</organism>
<proteinExistence type="inferred from homology"/>
<sequence>MLDKIDQQWLNSFHCVYENMSFKRASEFLQLPTSNVSRHISLLEERLNTRLFDRTTRKIAPTSAGEHLYLLTQPLLSKLNNALEEVSYHSHSMTGQFRILMPDSPILASAVVSFCEQHPSISLCCDTSVSPKEDLFDGFDIILKFHRGCLEDTNLIAREIKRWTSVIVGSPKLLELYPKPFHITDLQHIPCISSLTALNGSPWVFRKDDGNLTTQKVKSSFKVNSGHLAKAGAISGLGLAILPIETCQDEIDSGILERIEMEYQPDELVLYAFYASRKHVANKIPMFIEHMKQHGHFNHQI</sequence>
<dbReference type="Gene3D" id="3.40.190.290">
    <property type="match status" value="1"/>
</dbReference>
<dbReference type="GO" id="GO:0003677">
    <property type="term" value="F:DNA binding"/>
    <property type="evidence" value="ECO:0007669"/>
    <property type="project" value="UniProtKB-KW"/>
</dbReference>
<evidence type="ECO:0000259" key="5">
    <source>
        <dbReference type="PROSITE" id="PS50931"/>
    </source>
</evidence>
<dbReference type="Pfam" id="PF00126">
    <property type="entry name" value="HTH_1"/>
    <property type="match status" value="1"/>
</dbReference>
<dbReference type="Pfam" id="PF03466">
    <property type="entry name" value="LysR_substrate"/>
    <property type="match status" value="1"/>
</dbReference>
<evidence type="ECO:0000256" key="3">
    <source>
        <dbReference type="ARBA" id="ARBA00023125"/>
    </source>
</evidence>
<dbReference type="AlphaFoldDB" id="A0A2T3KQ39"/>
<dbReference type="SUPFAM" id="SSF53850">
    <property type="entry name" value="Periplasmic binding protein-like II"/>
    <property type="match status" value="1"/>
</dbReference>
<evidence type="ECO:0000313" key="7">
    <source>
        <dbReference type="Proteomes" id="UP000240530"/>
    </source>
</evidence>
<protein>
    <submittedName>
        <fullName evidence="6">LysR family transcriptional regulator</fullName>
    </submittedName>
</protein>
<dbReference type="InterPro" id="IPR058163">
    <property type="entry name" value="LysR-type_TF_proteobact-type"/>
</dbReference>
<dbReference type="InterPro" id="IPR000847">
    <property type="entry name" value="LysR_HTH_N"/>
</dbReference>
<name>A0A2T3KQ39_PHOLD</name>
<accession>A0A2T3KQ39</accession>
<dbReference type="InterPro" id="IPR005119">
    <property type="entry name" value="LysR_subst-bd"/>
</dbReference>
<dbReference type="PROSITE" id="PS50931">
    <property type="entry name" value="HTH_LYSR"/>
    <property type="match status" value="1"/>
</dbReference>
<keyword evidence="2" id="KW-0805">Transcription regulation</keyword>
<dbReference type="CDD" id="cd08422">
    <property type="entry name" value="PBP2_CrgA_like"/>
    <property type="match status" value="1"/>
</dbReference>
<dbReference type="GO" id="GO:0003700">
    <property type="term" value="F:DNA-binding transcription factor activity"/>
    <property type="evidence" value="ECO:0007669"/>
    <property type="project" value="InterPro"/>
</dbReference>
<evidence type="ECO:0000256" key="2">
    <source>
        <dbReference type="ARBA" id="ARBA00023015"/>
    </source>
</evidence>
<dbReference type="PANTHER" id="PTHR30537">
    <property type="entry name" value="HTH-TYPE TRANSCRIPTIONAL REGULATOR"/>
    <property type="match status" value="1"/>
</dbReference>
<evidence type="ECO:0000313" key="6">
    <source>
        <dbReference type="EMBL" id="PSV07551.1"/>
    </source>
</evidence>